<dbReference type="EMBL" id="LR797019">
    <property type="protein sequence ID" value="CAB4182124.1"/>
    <property type="molecule type" value="Genomic_DNA"/>
</dbReference>
<organism evidence="2">
    <name type="scientific">uncultured Caudovirales phage</name>
    <dbReference type="NCBI Taxonomy" id="2100421"/>
    <lineage>
        <taxon>Viruses</taxon>
        <taxon>Duplodnaviria</taxon>
        <taxon>Heunggongvirae</taxon>
        <taxon>Uroviricota</taxon>
        <taxon>Caudoviricetes</taxon>
        <taxon>Peduoviridae</taxon>
        <taxon>Maltschvirus</taxon>
        <taxon>Maltschvirus maltsch</taxon>
    </lineage>
</organism>
<dbReference type="Gene3D" id="2.60.340.10">
    <property type="entry name" value="baseplate structural protein gp8, domain 1"/>
    <property type="match status" value="1"/>
</dbReference>
<evidence type="ECO:0000313" key="1">
    <source>
        <dbReference type="EMBL" id="CAB4170720.1"/>
    </source>
</evidence>
<dbReference type="EMBL" id="LR798454">
    <property type="protein sequence ID" value="CAB5238657.1"/>
    <property type="molecule type" value="Genomic_DNA"/>
</dbReference>
<dbReference type="SUPFAM" id="SSF89433">
    <property type="entry name" value="Baseplate structural protein gp8"/>
    <property type="match status" value="2"/>
</dbReference>
<evidence type="ECO:0000313" key="4">
    <source>
        <dbReference type="EMBL" id="CAB4211544.1"/>
    </source>
</evidence>
<evidence type="ECO:0000313" key="3">
    <source>
        <dbReference type="EMBL" id="CAB4198641.1"/>
    </source>
</evidence>
<dbReference type="InterPro" id="IPR036327">
    <property type="entry name" value="Gp8_sf"/>
</dbReference>
<reference evidence="2" key="1">
    <citation type="submission" date="2020-05" db="EMBL/GenBank/DDBJ databases">
        <authorList>
            <person name="Chiriac C."/>
            <person name="Salcher M."/>
            <person name="Ghai R."/>
            <person name="Kavagutti S V."/>
        </authorList>
    </citation>
    <scope>NUCLEOTIDE SEQUENCE</scope>
</reference>
<evidence type="ECO:0000313" key="2">
    <source>
        <dbReference type="EMBL" id="CAB4182124.1"/>
    </source>
</evidence>
<name>A0A6J5QRE4_9CAUD</name>
<proteinExistence type="predicted"/>
<gene>
    <name evidence="2" type="ORF">UFOVP1066_147</name>
    <name evidence="3" type="ORF">UFOVP1315_190</name>
    <name evidence="4" type="ORF">UFOVP1421_151</name>
    <name evidence="5" type="ORF">UFOVP1525_161</name>
    <name evidence="1" type="ORF">UFOVP909_124</name>
</gene>
<dbReference type="EMBL" id="LR796861">
    <property type="protein sequence ID" value="CAB4170720.1"/>
    <property type="molecule type" value="Genomic_DNA"/>
</dbReference>
<dbReference type="EMBL" id="LR797375">
    <property type="protein sequence ID" value="CAB4211544.1"/>
    <property type="molecule type" value="Genomic_DNA"/>
</dbReference>
<dbReference type="EMBL" id="LR797272">
    <property type="protein sequence ID" value="CAB4198641.1"/>
    <property type="molecule type" value="Genomic_DNA"/>
</dbReference>
<sequence>MATSSSLIKTILHKTLAEGVYKDVTTRSSNYYYFLGKTLQWSDEAVPPYPVDSYAYERTVRGDIITMKAITPSDVSFVIPRVNWTTNTVYDMYDDEYSTEIIGINIVNGGTGYTSLPTITITGGGGTGAKFYPIVYDGSIINIEALGVSNTSRGTGYVSTPTVTVTGGGGTGAILQAILNISPSGKQKLEDCNYYVLTEDFNVYKCLDNNNNARSTAKPLGTSTSPITAADGYVWKFMYNVPINLRSKFLSEDQMPVVSALSNQFYSNGAMDSIIINNKGTGYTTATINVVGDGYREEDPTFLTSISVASGGNGYDNPTVTFGDPTLNATAFISSAAVFLGQTLYNSAFDFYEVVTPGTMSSSEPTHRLGTVQNNTAAVKYLGTRVKGTVNTSSTEVNAGSFTTGIKYTIVSLGTTNFVTIGATASAVVTGAISGTTLTVSAVASGTLAVGTYITGTGITAGTNITVLGTGTGGVGTYTVSASQTVSSTTITGQPAVGATFTATGAGAGTGTASFKSISGITLLGGVKEVNIINPGSGYTSAPAITFSGGDGSGAVATAKMSSGSILYCTVSNAGDNYTSDPTVTFGTAWSALSAVLIGEQYFQSGRLYTVSTAGFFGSVAPSHTSGTATNSPAFAASTAVALNSTVHVSGRLYKVTTAGTTHASTVPSHTTGTVTNGTADLLYLGVPAALTYAGVPATGEVTRKFGSGYTVAPAIAITDAGRAGTAAAELSFLTAKSEAKLLPVIEGGQIVAVIVENPGIGYSTATIAVSGDGDNAELKADLNIGTIQSLQANNEILTSPGTINAIKVISGGYGYGVADIEIQGDGTGATATATLDSASGKITKINITNPGQNYSFANVVVTGNGYGANLRAIMPPFGGHGKNAPNELFARTLMFYSNVSTDLNQGVSVNNDYRQLGIIKNPNQYNSDQRFQGTIGSACYIVQASVNTTQFPRDTDVTVTRTIGGDPFDRRYRVVASSATSALLQSLDNDIPLVNDTFSNIDGYTFSITSVGAPTIDKYSGQLMFIDNKAGFTPSADETVTLRTVIRF</sequence>
<accession>A0A6J5QRE4</accession>
<protein>
    <submittedName>
        <fullName evidence="2">Uncharacterized protein</fullName>
    </submittedName>
</protein>
<evidence type="ECO:0000313" key="5">
    <source>
        <dbReference type="EMBL" id="CAB5238657.1"/>
    </source>
</evidence>